<dbReference type="OrthoDB" id="9796100at2"/>
<dbReference type="GO" id="GO:0000160">
    <property type="term" value="P:phosphorelay signal transduction system"/>
    <property type="evidence" value="ECO:0007669"/>
    <property type="project" value="InterPro"/>
</dbReference>
<dbReference type="RefSeq" id="WP_100743848.1">
    <property type="nucleotide sequence ID" value="NZ_NPDW01000002.1"/>
</dbReference>
<evidence type="ECO:0000313" key="5">
    <source>
        <dbReference type="Proteomes" id="UP000232145"/>
    </source>
</evidence>
<dbReference type="PROSITE" id="PS50110">
    <property type="entry name" value="RESPONSE_REGULATORY"/>
    <property type="match status" value="1"/>
</dbReference>
<organism evidence="4 5">
    <name type="scientific">Leptospira harrisiae</name>
    <dbReference type="NCBI Taxonomy" id="2023189"/>
    <lineage>
        <taxon>Bacteria</taxon>
        <taxon>Pseudomonadati</taxon>
        <taxon>Spirochaetota</taxon>
        <taxon>Spirochaetia</taxon>
        <taxon>Leptospirales</taxon>
        <taxon>Leptospiraceae</taxon>
        <taxon>Leptospira</taxon>
    </lineage>
</organism>
<dbReference type="PANTHER" id="PTHR44591">
    <property type="entry name" value="STRESS RESPONSE REGULATOR PROTEIN 1"/>
    <property type="match status" value="1"/>
</dbReference>
<reference evidence="4 5" key="1">
    <citation type="submission" date="2017-07" db="EMBL/GenBank/DDBJ databases">
        <title>Leptospira spp. isolated from tropical soils.</title>
        <authorList>
            <person name="Thibeaux R."/>
            <person name="Iraola G."/>
            <person name="Ferres I."/>
            <person name="Bierque E."/>
            <person name="Girault D."/>
            <person name="Soupe-Gilbert M.-E."/>
            <person name="Picardeau M."/>
            <person name="Goarant C."/>
        </authorList>
    </citation>
    <scope>NUCLEOTIDE SEQUENCE [LARGE SCALE GENOMIC DNA]</scope>
    <source>
        <strain evidence="4 5">FH2-B-A1</strain>
    </source>
</reference>
<dbReference type="InterPro" id="IPR011006">
    <property type="entry name" value="CheY-like_superfamily"/>
</dbReference>
<keyword evidence="5" id="KW-1185">Reference proteome</keyword>
<comment type="caution">
    <text evidence="4">The sequence shown here is derived from an EMBL/GenBank/DDBJ whole genome shotgun (WGS) entry which is preliminary data.</text>
</comment>
<accession>A0A2N0AJF5</accession>
<dbReference type="InterPro" id="IPR001789">
    <property type="entry name" value="Sig_transdc_resp-reg_receiver"/>
</dbReference>
<proteinExistence type="predicted"/>
<evidence type="ECO:0000256" key="1">
    <source>
        <dbReference type="ARBA" id="ARBA00022553"/>
    </source>
</evidence>
<name>A0A2N0AJF5_9LEPT</name>
<dbReference type="SMART" id="SM00448">
    <property type="entry name" value="REC"/>
    <property type="match status" value="1"/>
</dbReference>
<feature type="domain" description="Response regulatory" evidence="3">
    <location>
        <begin position="5"/>
        <end position="119"/>
    </location>
</feature>
<evidence type="ECO:0000256" key="2">
    <source>
        <dbReference type="PROSITE-ProRule" id="PRU00169"/>
    </source>
</evidence>
<gene>
    <name evidence="4" type="ORF">CH364_10435</name>
</gene>
<sequence>MSQKKALIVDDSTVTRLMIRKIILDKYPEWEILEASTADDAKGLLSENQDIDFFTLDQNMPGILSGLDLADELKKNYKIAKIILITANIQDAIRNRAKAIGIDFIEKPVTAEKIIPHLD</sequence>
<dbReference type="Proteomes" id="UP000232145">
    <property type="component" value="Unassembled WGS sequence"/>
</dbReference>
<evidence type="ECO:0000259" key="3">
    <source>
        <dbReference type="PROSITE" id="PS50110"/>
    </source>
</evidence>
<dbReference type="CDD" id="cd00156">
    <property type="entry name" value="REC"/>
    <property type="match status" value="1"/>
</dbReference>
<dbReference type="Pfam" id="PF00072">
    <property type="entry name" value="Response_reg"/>
    <property type="match status" value="1"/>
</dbReference>
<keyword evidence="1 2" id="KW-0597">Phosphoprotein</keyword>
<dbReference type="EMBL" id="NPDX01000002">
    <property type="protein sequence ID" value="PJZ84436.1"/>
    <property type="molecule type" value="Genomic_DNA"/>
</dbReference>
<evidence type="ECO:0000313" key="4">
    <source>
        <dbReference type="EMBL" id="PJZ84436.1"/>
    </source>
</evidence>
<dbReference type="AlphaFoldDB" id="A0A2N0AJF5"/>
<feature type="modified residue" description="4-aspartylphosphate" evidence="2">
    <location>
        <position position="57"/>
    </location>
</feature>
<dbReference type="Gene3D" id="3.40.50.2300">
    <property type="match status" value="1"/>
</dbReference>
<dbReference type="PANTHER" id="PTHR44591:SF3">
    <property type="entry name" value="RESPONSE REGULATORY DOMAIN-CONTAINING PROTEIN"/>
    <property type="match status" value="1"/>
</dbReference>
<protein>
    <submittedName>
        <fullName evidence="4">Response regulator</fullName>
    </submittedName>
</protein>
<dbReference type="InterPro" id="IPR050595">
    <property type="entry name" value="Bact_response_regulator"/>
</dbReference>
<dbReference type="SUPFAM" id="SSF52172">
    <property type="entry name" value="CheY-like"/>
    <property type="match status" value="1"/>
</dbReference>